<comment type="caution">
    <text evidence="2">The sequence shown here is derived from an EMBL/GenBank/DDBJ whole genome shotgun (WGS) entry which is preliminary data.</text>
</comment>
<dbReference type="Proteomes" id="UP000229434">
    <property type="component" value="Unassembled WGS sequence"/>
</dbReference>
<dbReference type="Gene3D" id="3.30.540.20">
    <property type="match status" value="1"/>
</dbReference>
<gene>
    <name evidence="2" type="ORF">BHC49_06200</name>
</gene>
<feature type="transmembrane region" description="Helical" evidence="1">
    <location>
        <begin position="12"/>
        <end position="33"/>
    </location>
</feature>
<dbReference type="Pfam" id="PF07963">
    <property type="entry name" value="N_methyl"/>
    <property type="match status" value="1"/>
</dbReference>
<dbReference type="PROSITE" id="PS00409">
    <property type="entry name" value="PROKAR_NTER_METHYL"/>
    <property type="match status" value="1"/>
</dbReference>
<protein>
    <recommendedName>
        <fullName evidence="4">Prepilin-type N-terminal cleavage/methylation domain-containing protein</fullName>
    </recommendedName>
</protein>
<keyword evidence="1" id="KW-0812">Transmembrane</keyword>
<reference evidence="2 3" key="1">
    <citation type="journal article" date="2017" name="MBio">
        <title>Type VI secretion-mediated competition in the bee gut microbiome.</title>
        <authorList>
            <person name="Steele M.I."/>
            <person name="Kwong W.K."/>
            <person name="Powell J.E."/>
            <person name="Whiteley M."/>
            <person name="Moran N.A."/>
        </authorList>
    </citation>
    <scope>NUCLEOTIDE SEQUENCE [LARGE SCALE GENOMIC DNA]</scope>
    <source>
        <strain evidence="2 3">Nev3CBA3</strain>
    </source>
</reference>
<accession>A0A2N9XYK3</accession>
<sequence length="149" mass="16364">MINKFFSKGFTLVELMMVVAITAILSAVALPSYRIYVEKANLAEASTTLTNLSQKIAERKLQLFNGSFVQNDLSAIVEQQVSSSNKYTIGGKCQSVTDCSTYYLYAKPKNSSNLKKSVWMGSNKGLYICDISNVEDIDDAANSTSCTKQ</sequence>
<dbReference type="InterPro" id="IPR045584">
    <property type="entry name" value="Pilin-like"/>
</dbReference>
<evidence type="ECO:0000313" key="2">
    <source>
        <dbReference type="EMBL" id="PIT55611.1"/>
    </source>
</evidence>
<dbReference type="InterPro" id="IPR031982">
    <property type="entry name" value="PilE-like"/>
</dbReference>
<dbReference type="AlphaFoldDB" id="A0A2N9XYK3"/>
<proteinExistence type="predicted"/>
<dbReference type="GO" id="GO:0043683">
    <property type="term" value="P:type IV pilus assembly"/>
    <property type="evidence" value="ECO:0007669"/>
    <property type="project" value="InterPro"/>
</dbReference>
<dbReference type="InterPro" id="IPR012902">
    <property type="entry name" value="N_methyl_site"/>
</dbReference>
<evidence type="ECO:0000313" key="3">
    <source>
        <dbReference type="Proteomes" id="UP000229434"/>
    </source>
</evidence>
<dbReference type="Pfam" id="PF16732">
    <property type="entry name" value="ComP_DUS"/>
    <property type="match status" value="1"/>
</dbReference>
<evidence type="ECO:0008006" key="4">
    <source>
        <dbReference type="Google" id="ProtNLM"/>
    </source>
</evidence>
<dbReference type="SUPFAM" id="SSF54523">
    <property type="entry name" value="Pili subunits"/>
    <property type="match status" value="1"/>
</dbReference>
<dbReference type="RefSeq" id="WP_100137388.1">
    <property type="nucleotide sequence ID" value="NZ_MEIS01000096.1"/>
</dbReference>
<dbReference type="EMBL" id="MEIS01000096">
    <property type="protein sequence ID" value="PIT55611.1"/>
    <property type="molecule type" value="Genomic_DNA"/>
</dbReference>
<name>A0A2N9XYK3_9NEIS</name>
<dbReference type="NCBIfam" id="TIGR02532">
    <property type="entry name" value="IV_pilin_GFxxxE"/>
    <property type="match status" value="1"/>
</dbReference>
<dbReference type="InterPro" id="IPR038415">
    <property type="entry name" value="Pilin_PilX-like_sf"/>
</dbReference>
<organism evidence="2 3">
    <name type="scientific">Snodgrassella alvi</name>
    <dbReference type="NCBI Taxonomy" id="1196083"/>
    <lineage>
        <taxon>Bacteria</taxon>
        <taxon>Pseudomonadati</taxon>
        <taxon>Pseudomonadota</taxon>
        <taxon>Betaproteobacteria</taxon>
        <taxon>Neisseriales</taxon>
        <taxon>Neisseriaceae</taxon>
        <taxon>Snodgrassella</taxon>
    </lineage>
</organism>
<keyword evidence="1" id="KW-1133">Transmembrane helix</keyword>
<evidence type="ECO:0000256" key="1">
    <source>
        <dbReference type="SAM" id="Phobius"/>
    </source>
</evidence>
<keyword evidence="1" id="KW-0472">Membrane</keyword>